<dbReference type="FunFam" id="3.80.10.10:FF:000288">
    <property type="entry name" value="LRR receptor-like serine/threonine-protein kinase EFR"/>
    <property type="match status" value="1"/>
</dbReference>
<dbReference type="GO" id="GO:0005524">
    <property type="term" value="F:ATP binding"/>
    <property type="evidence" value="ECO:0007669"/>
    <property type="project" value="UniProtKB-UniRule"/>
</dbReference>
<evidence type="ECO:0000256" key="20">
    <source>
        <dbReference type="ARBA" id="ARBA00048679"/>
    </source>
</evidence>
<dbReference type="GO" id="GO:0004674">
    <property type="term" value="F:protein serine/threonine kinase activity"/>
    <property type="evidence" value="ECO:0007669"/>
    <property type="project" value="UniProtKB-KW"/>
</dbReference>
<dbReference type="InterPro" id="IPR008271">
    <property type="entry name" value="Ser/Thr_kinase_AS"/>
</dbReference>
<protein>
    <recommendedName>
        <fullName evidence="3">non-specific serine/threonine protein kinase</fullName>
        <ecNumber evidence="3">2.7.11.1</ecNumber>
    </recommendedName>
</protein>
<evidence type="ECO:0000256" key="6">
    <source>
        <dbReference type="ARBA" id="ARBA00022553"/>
    </source>
</evidence>
<dbReference type="GO" id="GO:0006952">
    <property type="term" value="P:defense response"/>
    <property type="evidence" value="ECO:0007669"/>
    <property type="project" value="UniProtKB-ARBA"/>
</dbReference>
<dbReference type="PROSITE" id="PS50011">
    <property type="entry name" value="PROTEIN_KINASE_DOM"/>
    <property type="match status" value="1"/>
</dbReference>
<dbReference type="PANTHER" id="PTHR27008">
    <property type="entry name" value="OS04G0122200 PROTEIN"/>
    <property type="match status" value="1"/>
</dbReference>
<dbReference type="InterPro" id="IPR011009">
    <property type="entry name" value="Kinase-like_dom_sf"/>
</dbReference>
<feature type="transmembrane region" description="Helical" evidence="22">
    <location>
        <begin position="750"/>
        <end position="769"/>
    </location>
</feature>
<keyword evidence="13" id="KW-0418">Kinase</keyword>
<keyword evidence="9 22" id="KW-0812">Transmembrane</keyword>
<keyword evidence="16 22" id="KW-0472">Membrane</keyword>
<dbReference type="Pfam" id="PF00560">
    <property type="entry name" value="LRR_1"/>
    <property type="match status" value="7"/>
</dbReference>
<evidence type="ECO:0000259" key="24">
    <source>
        <dbReference type="PROSITE" id="PS50011"/>
    </source>
</evidence>
<dbReference type="InterPro" id="IPR032675">
    <property type="entry name" value="LRR_dom_sf"/>
</dbReference>
<organism evidence="25 26">
    <name type="scientific">Perilla frutescens var. hirtella</name>
    <name type="common">Perilla citriodora</name>
    <name type="synonym">Perilla setoyensis</name>
    <dbReference type="NCBI Taxonomy" id="608512"/>
    <lineage>
        <taxon>Eukaryota</taxon>
        <taxon>Viridiplantae</taxon>
        <taxon>Streptophyta</taxon>
        <taxon>Embryophyta</taxon>
        <taxon>Tracheophyta</taxon>
        <taxon>Spermatophyta</taxon>
        <taxon>Magnoliopsida</taxon>
        <taxon>eudicotyledons</taxon>
        <taxon>Gunneridae</taxon>
        <taxon>Pentapetalae</taxon>
        <taxon>asterids</taxon>
        <taxon>lamiids</taxon>
        <taxon>Lamiales</taxon>
        <taxon>Lamiaceae</taxon>
        <taxon>Nepetoideae</taxon>
        <taxon>Elsholtzieae</taxon>
        <taxon>Perilla</taxon>
    </lineage>
</organism>
<dbReference type="InterPro" id="IPR013210">
    <property type="entry name" value="LRR_N_plant-typ"/>
</dbReference>
<comment type="catalytic activity">
    <reaction evidence="20">
        <text>L-seryl-[protein] + ATP = O-phospho-L-seryl-[protein] + ADP + H(+)</text>
        <dbReference type="Rhea" id="RHEA:17989"/>
        <dbReference type="Rhea" id="RHEA-COMP:9863"/>
        <dbReference type="Rhea" id="RHEA-COMP:11604"/>
        <dbReference type="ChEBI" id="CHEBI:15378"/>
        <dbReference type="ChEBI" id="CHEBI:29999"/>
        <dbReference type="ChEBI" id="CHEBI:30616"/>
        <dbReference type="ChEBI" id="CHEBI:83421"/>
        <dbReference type="ChEBI" id="CHEBI:456216"/>
        <dbReference type="EC" id="2.7.11.1"/>
    </reaction>
</comment>
<evidence type="ECO:0000256" key="12">
    <source>
        <dbReference type="ARBA" id="ARBA00022741"/>
    </source>
</evidence>
<dbReference type="Pfam" id="PF08263">
    <property type="entry name" value="LRRNT_2"/>
    <property type="match status" value="1"/>
</dbReference>
<evidence type="ECO:0000256" key="10">
    <source>
        <dbReference type="ARBA" id="ARBA00022729"/>
    </source>
</evidence>
<comment type="subcellular location">
    <subcellularLocation>
        <location evidence="1">Cell membrane</location>
        <topology evidence="1">Single-pass membrane protein</topology>
    </subcellularLocation>
</comment>
<keyword evidence="11" id="KW-0677">Repeat</keyword>
<dbReference type="SUPFAM" id="SSF52047">
    <property type="entry name" value="RNI-like"/>
    <property type="match status" value="1"/>
</dbReference>
<evidence type="ECO:0000256" key="16">
    <source>
        <dbReference type="ARBA" id="ARBA00023136"/>
    </source>
</evidence>
<feature type="domain" description="Protein kinase" evidence="24">
    <location>
        <begin position="809"/>
        <end position="1086"/>
    </location>
</feature>
<evidence type="ECO:0000256" key="1">
    <source>
        <dbReference type="ARBA" id="ARBA00004162"/>
    </source>
</evidence>
<dbReference type="InterPro" id="IPR051809">
    <property type="entry name" value="Plant_receptor-like_S/T_kinase"/>
</dbReference>
<proteinExistence type="inferred from homology"/>
<dbReference type="EMBL" id="SDAM02000167">
    <property type="protein sequence ID" value="KAH6826231.1"/>
    <property type="molecule type" value="Genomic_DNA"/>
</dbReference>
<keyword evidence="7" id="KW-0433">Leucine-rich repeat</keyword>
<evidence type="ECO:0000256" key="13">
    <source>
        <dbReference type="ARBA" id="ARBA00022777"/>
    </source>
</evidence>
<accession>A0AAD4J321</accession>
<evidence type="ECO:0000256" key="2">
    <source>
        <dbReference type="ARBA" id="ARBA00008684"/>
    </source>
</evidence>
<evidence type="ECO:0000256" key="23">
    <source>
        <dbReference type="SAM" id="SignalP"/>
    </source>
</evidence>
<sequence length="1113" mass="122311">MRHYACFFIAVELLFLSCTTKSFGKTTFSNITTDQSALLAFKNTIIYDPHRILLGNWSINTTICHWIGVSCGIKHIRVTALNVSGFGLVGIIPPHLGNLTFLRSLDISSNNFTGFIPSELSKLRRLVKINMGDNDFTGELPSWIGALSELWHVYLNNNTFSGRIPPSLFNISKLLTLDMSHNFLDGNVGEEIGNLVSLETLNLEGNELDGSIPNSIFNISSLMTIILRVNRLSGKLPNDICSDSSKLKSVSISSNKLFGEIPPSIGKCRDLEDLRLALNHLSGNIPSEIGNLTRLTNLSIFSNNFKGELPQELVNLRVVEVFSVGTNSFSGHLPSFIFNISTLKELRLSFNKFSGNLPPTFSLPNINVDLHLHQNRLIGSIPSSITNASKLTHLSLNNNSFSGSVPDFSNLRLLQVLRIWGNDLSGAEPYTQELGFLTSLTNCRYLRILQMSFNPLNGILPASVGNFSSSLVWFAGSYCNIKGVIPSEIGNLSSLTDIYLDGNRITGLIPTTIGKLGKLQRLSLDGNQLQGHIPENLCRMSYLGDLYLNSNMIMGPIPKCLGEVKSLRIINLGSNKLSSSIPTNIWNLRDLVVLNLSSNYLSGLLSSNIGNLKAINQLDLSSNRFLGQIPSSIDGCQSLEFLYLSNNMIGGSIPQSLQGVKGLITLDLSNNSLSGLIPKSLEELKFLEYFNVSYNSLEGEIPNGGCFVNFTAQSFVHNSALCGATRFQVPPCVRNHGGSRSKGITRLMKFVVPPSIFAVVVAIAILIILRWRRKHSKIPTDQVDDAVSAVGIAWKIISYNQLLQGTDSFSEENLLGRGSFSLVFKGKLLPEGLNIAVKVFNSQLQGGIKSFATETKILSNIRHRNLVRVLGCCVNSEFKALILEYMQNGSLEKWLYSDIYWLDLAQRLDIAIDVALALEYLHQGHTFPVVHCDIKPSNVLLDEDMVARVCDFGISKLFDEGEAMVQTRTLATIGYAAPEYGSEGIVSTSGDVYSYGVVLMEMFASKKPTDDMFSGETSLKGWVSEALEADAIGEVVAPGLLSREDQHFVAKEQCVTSIFDLAMKCLPILPNERINMIEAAATLQKIKATVGAANIKHFPNSNSIHHQFKCRKK</sequence>
<comment type="caution">
    <text evidence="25">The sequence shown here is derived from an EMBL/GenBank/DDBJ whole genome shotgun (WGS) entry which is preliminary data.</text>
</comment>
<evidence type="ECO:0000256" key="7">
    <source>
        <dbReference type="ARBA" id="ARBA00022614"/>
    </source>
</evidence>
<dbReference type="InterPro" id="IPR001245">
    <property type="entry name" value="Ser-Thr/Tyr_kinase_cat_dom"/>
</dbReference>
<dbReference type="AlphaFoldDB" id="A0AAD4J321"/>
<keyword evidence="8" id="KW-0808">Transferase</keyword>
<dbReference type="FunFam" id="3.80.10.10:FF:000041">
    <property type="entry name" value="LRR receptor-like serine/threonine-protein kinase ERECTA"/>
    <property type="match status" value="2"/>
</dbReference>
<dbReference type="PROSITE" id="PS00108">
    <property type="entry name" value="PROTEIN_KINASE_ST"/>
    <property type="match status" value="1"/>
</dbReference>
<dbReference type="SMART" id="SM00369">
    <property type="entry name" value="LRR_TYP"/>
    <property type="match status" value="8"/>
</dbReference>
<keyword evidence="12 21" id="KW-0547">Nucleotide-binding</keyword>
<keyword evidence="26" id="KW-1185">Reference proteome</keyword>
<keyword evidence="18" id="KW-0325">Glycoprotein</keyword>
<dbReference type="PROSITE" id="PS00107">
    <property type="entry name" value="PROTEIN_KINASE_ATP"/>
    <property type="match status" value="1"/>
</dbReference>
<evidence type="ECO:0000256" key="14">
    <source>
        <dbReference type="ARBA" id="ARBA00022840"/>
    </source>
</evidence>
<evidence type="ECO:0000256" key="18">
    <source>
        <dbReference type="ARBA" id="ARBA00023180"/>
    </source>
</evidence>
<keyword evidence="5" id="KW-0723">Serine/threonine-protein kinase</keyword>
<dbReference type="InterPro" id="IPR000719">
    <property type="entry name" value="Prot_kinase_dom"/>
</dbReference>
<evidence type="ECO:0000256" key="4">
    <source>
        <dbReference type="ARBA" id="ARBA00022475"/>
    </source>
</evidence>
<evidence type="ECO:0000313" key="25">
    <source>
        <dbReference type="EMBL" id="KAH6826231.1"/>
    </source>
</evidence>
<dbReference type="Gene3D" id="3.30.200.20">
    <property type="entry name" value="Phosphorylase Kinase, domain 1"/>
    <property type="match status" value="1"/>
</dbReference>
<evidence type="ECO:0000256" key="22">
    <source>
        <dbReference type="SAM" id="Phobius"/>
    </source>
</evidence>
<evidence type="ECO:0000256" key="8">
    <source>
        <dbReference type="ARBA" id="ARBA00022679"/>
    </source>
</evidence>
<dbReference type="SUPFAM" id="SSF52058">
    <property type="entry name" value="L domain-like"/>
    <property type="match status" value="2"/>
</dbReference>
<comment type="catalytic activity">
    <reaction evidence="19">
        <text>L-threonyl-[protein] + ATP = O-phospho-L-threonyl-[protein] + ADP + H(+)</text>
        <dbReference type="Rhea" id="RHEA:46608"/>
        <dbReference type="Rhea" id="RHEA-COMP:11060"/>
        <dbReference type="Rhea" id="RHEA-COMP:11605"/>
        <dbReference type="ChEBI" id="CHEBI:15378"/>
        <dbReference type="ChEBI" id="CHEBI:30013"/>
        <dbReference type="ChEBI" id="CHEBI:30616"/>
        <dbReference type="ChEBI" id="CHEBI:61977"/>
        <dbReference type="ChEBI" id="CHEBI:456216"/>
        <dbReference type="EC" id="2.7.11.1"/>
    </reaction>
</comment>
<dbReference type="FunFam" id="1.10.510.10:FF:000358">
    <property type="entry name" value="Putative leucine-rich repeat receptor-like serine/threonine-protein kinase"/>
    <property type="match status" value="1"/>
</dbReference>
<keyword evidence="4" id="KW-1003">Cell membrane</keyword>
<dbReference type="Proteomes" id="UP001190926">
    <property type="component" value="Unassembled WGS sequence"/>
</dbReference>
<dbReference type="SUPFAM" id="SSF56112">
    <property type="entry name" value="Protein kinase-like (PK-like)"/>
    <property type="match status" value="1"/>
</dbReference>
<evidence type="ECO:0000313" key="26">
    <source>
        <dbReference type="Proteomes" id="UP001190926"/>
    </source>
</evidence>
<gene>
    <name evidence="25" type="ORF">C2S53_001668</name>
</gene>
<evidence type="ECO:0000256" key="15">
    <source>
        <dbReference type="ARBA" id="ARBA00022989"/>
    </source>
</evidence>
<dbReference type="Gene3D" id="3.80.10.10">
    <property type="entry name" value="Ribonuclease Inhibitor"/>
    <property type="match status" value="5"/>
</dbReference>
<reference evidence="25 26" key="1">
    <citation type="journal article" date="2021" name="Nat. Commun.">
        <title>Incipient diploidization of the medicinal plant Perilla within 10,000 years.</title>
        <authorList>
            <person name="Zhang Y."/>
            <person name="Shen Q."/>
            <person name="Leng L."/>
            <person name="Zhang D."/>
            <person name="Chen S."/>
            <person name="Shi Y."/>
            <person name="Ning Z."/>
            <person name="Chen S."/>
        </authorList>
    </citation>
    <scope>NUCLEOTIDE SEQUENCE [LARGE SCALE GENOMIC DNA]</scope>
    <source>
        <strain evidence="26">cv. PC099</strain>
    </source>
</reference>
<keyword evidence="10 23" id="KW-0732">Signal</keyword>
<evidence type="ECO:0000256" key="9">
    <source>
        <dbReference type="ARBA" id="ARBA00022692"/>
    </source>
</evidence>
<evidence type="ECO:0000256" key="5">
    <source>
        <dbReference type="ARBA" id="ARBA00022527"/>
    </source>
</evidence>
<keyword evidence="17" id="KW-0675">Receptor</keyword>
<name>A0AAD4J321_PERFH</name>
<dbReference type="Pfam" id="PF07714">
    <property type="entry name" value="PK_Tyr_Ser-Thr"/>
    <property type="match status" value="1"/>
</dbReference>
<dbReference type="FunFam" id="3.80.10.10:FF:000129">
    <property type="entry name" value="Leucine-rich repeat receptor-like kinase"/>
    <property type="match status" value="1"/>
</dbReference>
<keyword evidence="14 21" id="KW-0067">ATP-binding</keyword>
<feature type="signal peptide" evidence="23">
    <location>
        <begin position="1"/>
        <end position="24"/>
    </location>
</feature>
<feature type="chain" id="PRO_5042286039" description="non-specific serine/threonine protein kinase" evidence="23">
    <location>
        <begin position="25"/>
        <end position="1113"/>
    </location>
</feature>
<keyword evidence="6" id="KW-0597">Phosphoprotein</keyword>
<dbReference type="Gene3D" id="1.10.510.10">
    <property type="entry name" value="Transferase(Phosphotransferase) domain 1"/>
    <property type="match status" value="1"/>
</dbReference>
<dbReference type="SMART" id="SM00220">
    <property type="entry name" value="S_TKc"/>
    <property type="match status" value="1"/>
</dbReference>
<dbReference type="InterPro" id="IPR003591">
    <property type="entry name" value="Leu-rich_rpt_typical-subtyp"/>
</dbReference>
<evidence type="ECO:0000256" key="3">
    <source>
        <dbReference type="ARBA" id="ARBA00012513"/>
    </source>
</evidence>
<dbReference type="EC" id="2.7.11.1" evidence="3"/>
<dbReference type="InterPro" id="IPR001611">
    <property type="entry name" value="Leu-rich_rpt"/>
</dbReference>
<dbReference type="GO" id="GO:0005886">
    <property type="term" value="C:plasma membrane"/>
    <property type="evidence" value="ECO:0007669"/>
    <property type="project" value="UniProtKB-SubCell"/>
</dbReference>
<evidence type="ECO:0000256" key="17">
    <source>
        <dbReference type="ARBA" id="ARBA00023170"/>
    </source>
</evidence>
<evidence type="ECO:0000256" key="11">
    <source>
        <dbReference type="ARBA" id="ARBA00022737"/>
    </source>
</evidence>
<feature type="binding site" evidence="21">
    <location>
        <position position="838"/>
    </location>
    <ligand>
        <name>ATP</name>
        <dbReference type="ChEBI" id="CHEBI:30616"/>
    </ligand>
</feature>
<evidence type="ECO:0000256" key="19">
    <source>
        <dbReference type="ARBA" id="ARBA00047899"/>
    </source>
</evidence>
<dbReference type="InterPro" id="IPR017441">
    <property type="entry name" value="Protein_kinase_ATP_BS"/>
</dbReference>
<dbReference type="PANTHER" id="PTHR27008:SF585">
    <property type="entry name" value="PROTEIN KINASE DOMAIN-CONTAINING PROTEIN"/>
    <property type="match status" value="1"/>
</dbReference>
<dbReference type="Pfam" id="PF13855">
    <property type="entry name" value="LRR_8"/>
    <property type="match status" value="2"/>
</dbReference>
<comment type="similarity">
    <text evidence="2">Belongs to the protein kinase superfamily. Ser/Thr protein kinase family.</text>
</comment>
<keyword evidence="15 22" id="KW-1133">Transmembrane helix</keyword>
<dbReference type="GO" id="GO:0051707">
    <property type="term" value="P:response to other organism"/>
    <property type="evidence" value="ECO:0007669"/>
    <property type="project" value="UniProtKB-ARBA"/>
</dbReference>
<dbReference type="FunFam" id="3.80.10.10:FF:000221">
    <property type="entry name" value="Leucine-rich repeat receptor-like protein kinase PXL1"/>
    <property type="match status" value="1"/>
</dbReference>
<evidence type="ECO:0000256" key="21">
    <source>
        <dbReference type="PROSITE-ProRule" id="PRU10141"/>
    </source>
</evidence>